<protein>
    <submittedName>
        <fullName evidence="2">Phage terminase small subunit P27 family</fullName>
    </submittedName>
</protein>
<dbReference type="Pfam" id="PF05119">
    <property type="entry name" value="Terminase_4"/>
    <property type="match status" value="1"/>
</dbReference>
<evidence type="ECO:0000313" key="2">
    <source>
        <dbReference type="EMBL" id="MBD7914222.1"/>
    </source>
</evidence>
<evidence type="ECO:0000256" key="1">
    <source>
        <dbReference type="SAM" id="MobiDB-lite"/>
    </source>
</evidence>
<accession>A0ABR8Q1C8</accession>
<organism evidence="2 3">
    <name type="scientific">Clostridium gallinarum</name>
    <dbReference type="NCBI Taxonomy" id="2762246"/>
    <lineage>
        <taxon>Bacteria</taxon>
        <taxon>Bacillati</taxon>
        <taxon>Bacillota</taxon>
        <taxon>Clostridia</taxon>
        <taxon>Eubacteriales</taxon>
        <taxon>Clostridiaceae</taxon>
        <taxon>Clostridium</taxon>
    </lineage>
</organism>
<dbReference type="InterPro" id="IPR006448">
    <property type="entry name" value="Phage_term_ssu_P27"/>
</dbReference>
<dbReference type="RefSeq" id="WP_191748649.1">
    <property type="nucleotide sequence ID" value="NZ_JACSQZ010000008.1"/>
</dbReference>
<gene>
    <name evidence="2" type="ORF">H9660_03595</name>
</gene>
<comment type="caution">
    <text evidence="2">The sequence shown here is derived from an EMBL/GenBank/DDBJ whole genome shotgun (WGS) entry which is preliminary data.</text>
</comment>
<proteinExistence type="predicted"/>
<reference evidence="2 3" key="1">
    <citation type="submission" date="2020-08" db="EMBL/GenBank/DDBJ databases">
        <title>A Genomic Blueprint of the Chicken Gut Microbiome.</title>
        <authorList>
            <person name="Gilroy R."/>
            <person name="Ravi A."/>
            <person name="Getino M."/>
            <person name="Pursley I."/>
            <person name="Horton D.L."/>
            <person name="Alikhan N.-F."/>
            <person name="Baker D."/>
            <person name="Gharbi K."/>
            <person name="Hall N."/>
            <person name="Watson M."/>
            <person name="Adriaenssens E.M."/>
            <person name="Foster-Nyarko E."/>
            <person name="Jarju S."/>
            <person name="Secka A."/>
            <person name="Antonio M."/>
            <person name="Oren A."/>
            <person name="Chaudhuri R."/>
            <person name="La Ragione R.M."/>
            <person name="Hildebrand F."/>
            <person name="Pallen M.J."/>
        </authorList>
    </citation>
    <scope>NUCLEOTIDE SEQUENCE [LARGE SCALE GENOMIC DNA]</scope>
    <source>
        <strain evidence="2 3">Sa3CUN1</strain>
    </source>
</reference>
<dbReference type="EMBL" id="JACSQZ010000008">
    <property type="protein sequence ID" value="MBD7914222.1"/>
    <property type="molecule type" value="Genomic_DNA"/>
</dbReference>
<dbReference type="NCBIfam" id="TIGR01558">
    <property type="entry name" value="sm_term_P27"/>
    <property type="match status" value="1"/>
</dbReference>
<name>A0ABR8Q1C8_9CLOT</name>
<evidence type="ECO:0000313" key="3">
    <source>
        <dbReference type="Proteomes" id="UP000640335"/>
    </source>
</evidence>
<sequence length="156" mass="17947">MARPCKPIETQSRHNTKEEIEARKNQEEKLKGLADKIKPPKHLNKEQKKIFKYIVDELKASGILSNLDIYVLATCSIAISRLTEIEKKINENINMLWDKSLMSSKDKYTKDLFRCCNELSLSPQARAKIGSLALKAKDEEEDPLKKALRDDEDDED</sequence>
<dbReference type="Proteomes" id="UP000640335">
    <property type="component" value="Unassembled WGS sequence"/>
</dbReference>
<feature type="compositionally biased region" description="Basic and acidic residues" evidence="1">
    <location>
        <begin position="11"/>
        <end position="25"/>
    </location>
</feature>
<feature type="region of interest" description="Disordered" evidence="1">
    <location>
        <begin position="1"/>
        <end position="25"/>
    </location>
</feature>
<keyword evidence="3" id="KW-1185">Reference proteome</keyword>